<dbReference type="Proteomes" id="UP001445076">
    <property type="component" value="Unassembled WGS sequence"/>
</dbReference>
<feature type="compositionally biased region" description="Basic and acidic residues" evidence="1">
    <location>
        <begin position="52"/>
        <end position="62"/>
    </location>
</feature>
<dbReference type="EMBL" id="JARKIK010000031">
    <property type="protein sequence ID" value="KAK8741010.1"/>
    <property type="molecule type" value="Genomic_DNA"/>
</dbReference>
<feature type="region of interest" description="Disordered" evidence="1">
    <location>
        <begin position="1"/>
        <end position="20"/>
    </location>
</feature>
<proteinExistence type="predicted"/>
<feature type="region of interest" description="Disordered" evidence="1">
    <location>
        <begin position="49"/>
        <end position="86"/>
    </location>
</feature>
<comment type="caution">
    <text evidence="2">The sequence shown here is derived from an EMBL/GenBank/DDBJ whole genome shotgun (WGS) entry which is preliminary data.</text>
</comment>
<evidence type="ECO:0000313" key="3">
    <source>
        <dbReference type="Proteomes" id="UP001445076"/>
    </source>
</evidence>
<evidence type="ECO:0000256" key="1">
    <source>
        <dbReference type="SAM" id="MobiDB-lite"/>
    </source>
</evidence>
<organism evidence="2 3">
    <name type="scientific">Cherax quadricarinatus</name>
    <name type="common">Australian red claw crayfish</name>
    <dbReference type="NCBI Taxonomy" id="27406"/>
    <lineage>
        <taxon>Eukaryota</taxon>
        <taxon>Metazoa</taxon>
        <taxon>Ecdysozoa</taxon>
        <taxon>Arthropoda</taxon>
        <taxon>Crustacea</taxon>
        <taxon>Multicrustacea</taxon>
        <taxon>Malacostraca</taxon>
        <taxon>Eumalacostraca</taxon>
        <taxon>Eucarida</taxon>
        <taxon>Decapoda</taxon>
        <taxon>Pleocyemata</taxon>
        <taxon>Astacidea</taxon>
        <taxon>Parastacoidea</taxon>
        <taxon>Parastacidae</taxon>
        <taxon>Cherax</taxon>
    </lineage>
</organism>
<accession>A0AAW0XMZ1</accession>
<keyword evidence="3" id="KW-1185">Reference proteome</keyword>
<gene>
    <name evidence="2" type="ORF">OTU49_002445</name>
</gene>
<evidence type="ECO:0000313" key="2">
    <source>
        <dbReference type="EMBL" id="KAK8741010.1"/>
    </source>
</evidence>
<sequence>MSDETLYKGSRRGDEPIYATPFTHTKGSFTQDHQRELHYMCSILFTDEEESDAGRDGNECGRRNRRNSTHCKERMLGNDVSDGNRGRSSLISAWKRDFRQSCRQVQNKIKKTVIR</sequence>
<name>A0AAW0XMZ1_CHEQU</name>
<dbReference type="AlphaFoldDB" id="A0AAW0XMZ1"/>
<protein>
    <submittedName>
        <fullName evidence="2">Uncharacterized protein</fullName>
    </submittedName>
</protein>
<reference evidence="2 3" key="1">
    <citation type="journal article" date="2024" name="BMC Genomics">
        <title>Genome assembly of redclaw crayfish (Cherax quadricarinatus) provides insights into its immune adaptation and hypoxia tolerance.</title>
        <authorList>
            <person name="Liu Z."/>
            <person name="Zheng J."/>
            <person name="Li H."/>
            <person name="Fang K."/>
            <person name="Wang S."/>
            <person name="He J."/>
            <person name="Zhou D."/>
            <person name="Weng S."/>
            <person name="Chi M."/>
            <person name="Gu Z."/>
            <person name="He J."/>
            <person name="Li F."/>
            <person name="Wang M."/>
        </authorList>
    </citation>
    <scope>NUCLEOTIDE SEQUENCE [LARGE SCALE GENOMIC DNA]</scope>
    <source>
        <strain evidence="2">ZL_2023a</strain>
    </source>
</reference>